<keyword evidence="3" id="KW-0808">Transferase</keyword>
<evidence type="ECO:0000313" key="8">
    <source>
        <dbReference type="Proteomes" id="UP000836841"/>
    </source>
</evidence>
<dbReference type="EMBL" id="OU466863">
    <property type="protein sequence ID" value="CAH2078052.1"/>
    <property type="molecule type" value="Genomic_DNA"/>
</dbReference>
<dbReference type="PANTHER" id="PTHR43795">
    <property type="entry name" value="BIFUNCTIONAL ASPARTATE AMINOTRANSFERASE AND GLUTAMATE/ASPARTATE-PREPHENATE AMINOTRANSFERASE-RELATED"/>
    <property type="match status" value="1"/>
</dbReference>
<evidence type="ECO:0000256" key="2">
    <source>
        <dbReference type="ARBA" id="ARBA00006312"/>
    </source>
</evidence>
<keyword evidence="4" id="KW-0663">Pyridoxal phosphate</keyword>
<organism evidence="7 8">
    <name type="scientific">Thlaspi arvense</name>
    <name type="common">Field penny-cress</name>
    <dbReference type="NCBI Taxonomy" id="13288"/>
    <lineage>
        <taxon>Eukaryota</taxon>
        <taxon>Viridiplantae</taxon>
        <taxon>Streptophyta</taxon>
        <taxon>Embryophyta</taxon>
        <taxon>Tracheophyta</taxon>
        <taxon>Spermatophyta</taxon>
        <taxon>Magnoliopsida</taxon>
        <taxon>eudicotyledons</taxon>
        <taxon>Gunneridae</taxon>
        <taxon>Pentapetalae</taxon>
        <taxon>rosids</taxon>
        <taxon>malvids</taxon>
        <taxon>Brassicales</taxon>
        <taxon>Brassicaceae</taxon>
        <taxon>Thlaspideae</taxon>
        <taxon>Thlaspi</taxon>
    </lineage>
</organism>
<dbReference type="InterPro" id="IPR006948">
    <property type="entry name" value="Alliinase_C"/>
</dbReference>
<dbReference type="GO" id="GO:0006520">
    <property type="term" value="P:amino acid metabolic process"/>
    <property type="evidence" value="ECO:0007669"/>
    <property type="project" value="TreeGrafter"/>
</dbReference>
<dbReference type="Gene3D" id="2.10.25.30">
    <property type="entry name" value="EGF-like, alliinase"/>
    <property type="match status" value="1"/>
</dbReference>
<sequence>MGQVPRILSWRNMLVLSLAVNFSLILRILKGGGGNSLDIMAYVSIWPVVSTSLDRTAYNSMWPVVSRTASGTSSLSSSSCNYNEIEEDDDRIINLKLGDPTVYERYWQEMGEMTTMVIPGWQSLSYFSDNNNNLCWFLEPELGKEIVRVHKVVGNAVTQDRFIVVGTGSTQLYQAALYALSPHDDSGPIDVVSAAPFYSSYPLITDCLKSGLYRWGGDAKTYKGEGPYIELVTSPNNPDGFLRHSVVNRSKGILIHDLAYYWPQYTPITSIADHDVMLFTASKSTGHAGMRIGWGLVKDRETARKMTEYIELNTIGVSKDSQLRAAKVLKVVSDSCGRSGNETKTKSFFEHSYDAMSERWKLLRQAAKNSKRFTVPDFTSQRCNFLGKVFESQPAFAWLKCEEGIIDCEKFLREKKKILTKSGKYFGDDQSYVRISMLDRDSNFNIFLSRISSSFNSTL</sequence>
<comment type="similarity">
    <text evidence="2">Belongs to the alliinase family.</text>
</comment>
<reference evidence="7 8" key="1">
    <citation type="submission" date="2022-03" db="EMBL/GenBank/DDBJ databases">
        <authorList>
            <person name="Nunn A."/>
            <person name="Chopra R."/>
            <person name="Nunn A."/>
            <person name="Contreras Garrido A."/>
        </authorList>
    </citation>
    <scope>NUCLEOTIDE SEQUENCE [LARGE SCALE GENOMIC DNA]</scope>
</reference>
<dbReference type="InterPro" id="IPR015422">
    <property type="entry name" value="PyrdxlP-dep_Trfase_small"/>
</dbReference>
<keyword evidence="5" id="KW-1133">Transmembrane helix</keyword>
<dbReference type="InterPro" id="IPR015424">
    <property type="entry name" value="PyrdxlP-dep_Trfase"/>
</dbReference>
<gene>
    <name evidence="7" type="ORF">TAV2_LOCUS24760</name>
</gene>
<dbReference type="AlphaFoldDB" id="A0AAU9T7R6"/>
<protein>
    <recommendedName>
        <fullName evidence="6">Alliinase C-terminal domain-containing protein</fullName>
    </recommendedName>
</protein>
<dbReference type="InterPro" id="IPR015421">
    <property type="entry name" value="PyrdxlP-dep_Trfase_major"/>
</dbReference>
<proteinExistence type="inferred from homology"/>
<dbReference type="GO" id="GO:0016846">
    <property type="term" value="F:carbon-sulfur lyase activity"/>
    <property type="evidence" value="ECO:0007669"/>
    <property type="project" value="InterPro"/>
</dbReference>
<evidence type="ECO:0000256" key="4">
    <source>
        <dbReference type="ARBA" id="ARBA00022898"/>
    </source>
</evidence>
<dbReference type="CDD" id="cd00609">
    <property type="entry name" value="AAT_like"/>
    <property type="match status" value="1"/>
</dbReference>
<keyword evidence="3" id="KW-0032">Aminotransferase</keyword>
<evidence type="ECO:0000256" key="3">
    <source>
        <dbReference type="ARBA" id="ARBA00022576"/>
    </source>
</evidence>
<keyword evidence="5" id="KW-0472">Membrane</keyword>
<dbReference type="Proteomes" id="UP000836841">
    <property type="component" value="Chromosome 7"/>
</dbReference>
<name>A0AAU9T7R6_THLAR</name>
<comment type="cofactor">
    <cofactor evidence="1">
        <name>pyridoxal 5'-phosphate</name>
        <dbReference type="ChEBI" id="CHEBI:597326"/>
    </cofactor>
</comment>
<dbReference type="InterPro" id="IPR050478">
    <property type="entry name" value="Ethylene_sulfur-biosynth"/>
</dbReference>
<dbReference type="InterPro" id="IPR037029">
    <property type="entry name" value="Alliinase_N_sf"/>
</dbReference>
<dbReference type="PANTHER" id="PTHR43795:SF22">
    <property type="entry name" value="TRYPTOPHAN AMINOTRANSFERASE-RELATED PROTEIN 2"/>
    <property type="match status" value="1"/>
</dbReference>
<feature type="domain" description="Alliinase C-terminal" evidence="6">
    <location>
        <begin position="93"/>
        <end position="453"/>
    </location>
</feature>
<accession>A0AAU9T7R6</accession>
<evidence type="ECO:0000313" key="7">
    <source>
        <dbReference type="EMBL" id="CAH2078052.1"/>
    </source>
</evidence>
<feature type="transmembrane region" description="Helical" evidence="5">
    <location>
        <begin position="12"/>
        <end position="29"/>
    </location>
</feature>
<dbReference type="SUPFAM" id="SSF53383">
    <property type="entry name" value="PLP-dependent transferases"/>
    <property type="match status" value="1"/>
</dbReference>
<keyword evidence="8" id="KW-1185">Reference proteome</keyword>
<keyword evidence="5" id="KW-0812">Transmembrane</keyword>
<evidence type="ECO:0000256" key="5">
    <source>
        <dbReference type="SAM" id="Phobius"/>
    </source>
</evidence>
<dbReference type="GO" id="GO:0008483">
    <property type="term" value="F:transaminase activity"/>
    <property type="evidence" value="ECO:0007669"/>
    <property type="project" value="UniProtKB-KW"/>
</dbReference>
<dbReference type="Pfam" id="PF04864">
    <property type="entry name" value="Alliinase_C"/>
    <property type="match status" value="1"/>
</dbReference>
<evidence type="ECO:0000256" key="1">
    <source>
        <dbReference type="ARBA" id="ARBA00001933"/>
    </source>
</evidence>
<dbReference type="Gene3D" id="3.90.1150.10">
    <property type="entry name" value="Aspartate Aminotransferase, domain 1"/>
    <property type="match status" value="1"/>
</dbReference>
<evidence type="ECO:0000259" key="6">
    <source>
        <dbReference type="Pfam" id="PF04864"/>
    </source>
</evidence>
<dbReference type="Gene3D" id="3.40.640.10">
    <property type="entry name" value="Type I PLP-dependent aspartate aminotransferase-like (Major domain)"/>
    <property type="match status" value="1"/>
</dbReference>